<dbReference type="SUPFAM" id="SSF82549">
    <property type="entry name" value="DAK1/DegV-like"/>
    <property type="match status" value="1"/>
</dbReference>
<accession>A0A175A1J2</accession>
<proteinExistence type="predicted"/>
<dbReference type="PROSITE" id="PS51482">
    <property type="entry name" value="DEGV"/>
    <property type="match status" value="1"/>
</dbReference>
<dbReference type="InterPro" id="IPR050270">
    <property type="entry name" value="DegV_domain_contain"/>
</dbReference>
<name>A0A175A1J2_9FIRM</name>
<gene>
    <name evidence="2" type="ORF">ERS852540_02071</name>
</gene>
<keyword evidence="1" id="KW-0446">Lipid-binding</keyword>
<dbReference type="STRING" id="39492.ERS852540_02071"/>
<dbReference type="PANTHER" id="PTHR33434">
    <property type="entry name" value="DEGV DOMAIN-CONTAINING PROTEIN DR_1986-RELATED"/>
    <property type="match status" value="1"/>
</dbReference>
<dbReference type="Proteomes" id="UP000095662">
    <property type="component" value="Unassembled WGS sequence"/>
</dbReference>
<dbReference type="Pfam" id="PF02645">
    <property type="entry name" value="DegV"/>
    <property type="match status" value="1"/>
</dbReference>
<dbReference type="OrthoDB" id="9781230at2"/>
<dbReference type="Gene3D" id="3.30.1180.10">
    <property type="match status" value="1"/>
</dbReference>
<evidence type="ECO:0000313" key="2">
    <source>
        <dbReference type="EMBL" id="CUQ90216.1"/>
    </source>
</evidence>
<evidence type="ECO:0000313" key="3">
    <source>
        <dbReference type="Proteomes" id="UP000095662"/>
    </source>
</evidence>
<dbReference type="InterPro" id="IPR043168">
    <property type="entry name" value="DegV_C"/>
</dbReference>
<protein>
    <submittedName>
        <fullName evidence="2">Fatty acid-binding protein TM_1468</fullName>
    </submittedName>
</protein>
<reference evidence="2 3" key="1">
    <citation type="submission" date="2015-09" db="EMBL/GenBank/DDBJ databases">
        <authorList>
            <consortium name="Pathogen Informatics"/>
        </authorList>
    </citation>
    <scope>NUCLEOTIDE SEQUENCE [LARGE SCALE GENOMIC DNA]</scope>
    <source>
        <strain evidence="2 3">2789STDY5834928</strain>
    </source>
</reference>
<dbReference type="PANTHER" id="PTHR33434:SF2">
    <property type="entry name" value="FATTY ACID-BINDING PROTEIN TM_1468"/>
    <property type="match status" value="1"/>
</dbReference>
<dbReference type="NCBIfam" id="TIGR00762">
    <property type="entry name" value="DegV"/>
    <property type="match status" value="1"/>
</dbReference>
<dbReference type="EMBL" id="CZBY01000019">
    <property type="protein sequence ID" value="CUQ90216.1"/>
    <property type="molecule type" value="Genomic_DNA"/>
</dbReference>
<dbReference type="GO" id="GO:0008289">
    <property type="term" value="F:lipid binding"/>
    <property type="evidence" value="ECO:0007669"/>
    <property type="project" value="UniProtKB-KW"/>
</dbReference>
<sequence length="280" mass="30642">MNIKITADSTCDLSEELVKKYDIEILPLYIVKDGKSYKDGVEITPSDIFEHVKAGGALTSTAAVNVADYIDAFTQLSKEYDAVIHIDISADFSSCYQNACIAAENFDNVYIIDSRNLSTGSGLVVLRAAEMAQAGESPEDIVKAMNALTSKVEASFVIEKLDFLRKGGRCSALAALGANLLSLRPCIEVKDGKMSVGKKYRGKYAACIEKYITERLSGRDDIDYKRIFITHSPSDKEIIDIAHKTVKKLGKFEEILETEAGCTVCSHCGPNTLGVLFIRK</sequence>
<dbReference type="InterPro" id="IPR003797">
    <property type="entry name" value="DegV"/>
</dbReference>
<organism evidence="2 3">
    <name type="scientific">[Eubacterium] siraeum</name>
    <dbReference type="NCBI Taxonomy" id="39492"/>
    <lineage>
        <taxon>Bacteria</taxon>
        <taxon>Bacillati</taxon>
        <taxon>Bacillota</taxon>
        <taxon>Clostridia</taxon>
        <taxon>Eubacteriales</taxon>
        <taxon>Oscillospiraceae</taxon>
        <taxon>Oscillospiraceae incertae sedis</taxon>
    </lineage>
</organism>
<dbReference type="AlphaFoldDB" id="A0A175A1J2"/>
<evidence type="ECO:0000256" key="1">
    <source>
        <dbReference type="ARBA" id="ARBA00023121"/>
    </source>
</evidence>
<dbReference type="Gene3D" id="3.40.50.10170">
    <property type="match status" value="1"/>
</dbReference>